<dbReference type="EMBL" id="PICB01001281">
    <property type="protein sequence ID" value="PLP42435.1"/>
    <property type="molecule type" value="Genomic_DNA"/>
</dbReference>
<reference evidence="1 2" key="2">
    <citation type="submission" date="2018-01" db="EMBL/GenBank/DDBJ databases">
        <title>Genomic study of Klebsiella pneumoniae.</title>
        <authorList>
            <person name="Yang Y."/>
            <person name="Bicalho R."/>
        </authorList>
    </citation>
    <scope>NUCLEOTIDE SEQUENCE [LARGE SCALE GENOMIC DNA]</scope>
    <source>
        <strain evidence="1 2">A5</strain>
    </source>
</reference>
<name>A0A264BXS9_KLEVA</name>
<gene>
    <name evidence="1" type="ORF">CWM98_21425</name>
</gene>
<reference evidence="1 2" key="1">
    <citation type="submission" date="2017-11" db="EMBL/GenBank/DDBJ databases">
        <authorList>
            <person name="Han C.G."/>
        </authorList>
    </citation>
    <scope>NUCLEOTIDE SEQUENCE [LARGE SCALE GENOMIC DNA]</scope>
    <source>
        <strain evidence="1 2">A5</strain>
    </source>
</reference>
<accession>A0A264BXS9</accession>
<sequence length="61" mass="7481">MRMIILTTKPEEMRFSPPEDRRGWLQRRHNNNHVQEHLCSFFVIFAHPKMPQRPTYSLVFK</sequence>
<protein>
    <submittedName>
        <fullName evidence="1">EefX protein</fullName>
    </submittedName>
</protein>
<comment type="caution">
    <text evidence="1">The sequence shown here is derived from an EMBL/GenBank/DDBJ whole genome shotgun (WGS) entry which is preliminary data.</text>
</comment>
<evidence type="ECO:0000313" key="2">
    <source>
        <dbReference type="Proteomes" id="UP000234473"/>
    </source>
</evidence>
<dbReference type="AlphaFoldDB" id="A0A264BXS9"/>
<dbReference type="Proteomes" id="UP000234473">
    <property type="component" value="Unassembled WGS sequence"/>
</dbReference>
<evidence type="ECO:0000313" key="1">
    <source>
        <dbReference type="EMBL" id="PLP42435.1"/>
    </source>
</evidence>
<organism evidence="1 2">
    <name type="scientific">Klebsiella variicola</name>
    <dbReference type="NCBI Taxonomy" id="244366"/>
    <lineage>
        <taxon>Bacteria</taxon>
        <taxon>Pseudomonadati</taxon>
        <taxon>Pseudomonadota</taxon>
        <taxon>Gammaproteobacteria</taxon>
        <taxon>Enterobacterales</taxon>
        <taxon>Enterobacteriaceae</taxon>
        <taxon>Klebsiella/Raoultella group</taxon>
        <taxon>Klebsiella</taxon>
        <taxon>Klebsiella pneumoniae complex</taxon>
    </lineage>
</organism>
<proteinExistence type="predicted"/>